<protein>
    <submittedName>
        <fullName evidence="2">Uncharacterized protein</fullName>
    </submittedName>
</protein>
<evidence type="ECO:0000313" key="3">
    <source>
        <dbReference type="Proteomes" id="UP000295497"/>
    </source>
</evidence>
<evidence type="ECO:0000313" key="2">
    <source>
        <dbReference type="EMBL" id="AUX28602.1"/>
    </source>
</evidence>
<dbReference type="AlphaFoldDB" id="A0A4V0NF66"/>
<organism evidence="2 3">
    <name type="scientific">Sorangium cellulosum</name>
    <name type="common">Polyangium cellulosum</name>
    <dbReference type="NCBI Taxonomy" id="56"/>
    <lineage>
        <taxon>Bacteria</taxon>
        <taxon>Pseudomonadati</taxon>
        <taxon>Myxococcota</taxon>
        <taxon>Polyangia</taxon>
        <taxon>Polyangiales</taxon>
        <taxon>Polyangiaceae</taxon>
        <taxon>Sorangium</taxon>
    </lineage>
</organism>
<reference evidence="2 3" key="1">
    <citation type="submission" date="2015-09" db="EMBL/GenBank/DDBJ databases">
        <title>Sorangium comparison.</title>
        <authorList>
            <person name="Zaburannyi N."/>
            <person name="Bunk B."/>
            <person name="Overmann J."/>
            <person name="Mueller R."/>
        </authorList>
    </citation>
    <scope>NUCLEOTIDE SEQUENCE [LARGE SCALE GENOMIC DNA]</scope>
    <source>
        <strain evidence="2 3">So ce836</strain>
    </source>
</reference>
<gene>
    <name evidence="2" type="ORF">SOCE836_006800</name>
</gene>
<dbReference type="Proteomes" id="UP000295497">
    <property type="component" value="Chromosome"/>
</dbReference>
<accession>A0A4V0NF66</accession>
<evidence type="ECO:0000256" key="1">
    <source>
        <dbReference type="SAM" id="MobiDB-lite"/>
    </source>
</evidence>
<sequence length="49" mass="4923">MQFVTSRAPRARSVVTGEARRAGGAPPKSDSVGAGRFIGIVSVSGGLHA</sequence>
<proteinExistence type="predicted"/>
<feature type="region of interest" description="Disordered" evidence="1">
    <location>
        <begin position="1"/>
        <end position="34"/>
    </location>
</feature>
<dbReference type="EMBL" id="CP012672">
    <property type="protein sequence ID" value="AUX28602.1"/>
    <property type="molecule type" value="Genomic_DNA"/>
</dbReference>
<name>A0A4V0NF66_SORCE</name>